<feature type="domain" description="Calpain catalytic" evidence="4">
    <location>
        <begin position="204"/>
        <end position="517"/>
    </location>
</feature>
<evidence type="ECO:0000256" key="1">
    <source>
        <dbReference type="PIRSR" id="PIRSR622684-1"/>
    </source>
</evidence>
<dbReference type="PANTHER" id="PTHR10183:SF423">
    <property type="entry name" value="LEUCINE-RICH REPEAT PROTEIN (LRRP)"/>
    <property type="match status" value="1"/>
</dbReference>
<dbReference type="OrthoDB" id="268518at2759"/>
<dbReference type="GO" id="GO:0004198">
    <property type="term" value="F:calcium-dependent cysteine-type endopeptidase activity"/>
    <property type="evidence" value="ECO:0007669"/>
    <property type="project" value="InterPro"/>
</dbReference>
<dbReference type="GO" id="GO:0006508">
    <property type="term" value="P:proteolysis"/>
    <property type="evidence" value="ECO:0007669"/>
    <property type="project" value="InterPro"/>
</dbReference>
<dbReference type="PANTHER" id="PTHR10183">
    <property type="entry name" value="CALPAIN"/>
    <property type="match status" value="1"/>
</dbReference>
<reference evidence="5 6" key="1">
    <citation type="journal article" date="2018" name="BMC Genomics">
        <title>Genomic comparison of Trypanosoma conorhini and Trypanosoma rangeli to Trypanosoma cruzi strains of high and low virulence.</title>
        <authorList>
            <person name="Bradwell K.R."/>
            <person name="Koparde V.N."/>
            <person name="Matveyev A.V."/>
            <person name="Serrano M.G."/>
            <person name="Alves J.M."/>
            <person name="Parikh H."/>
            <person name="Huang B."/>
            <person name="Lee V."/>
            <person name="Espinosa-Alvarez O."/>
            <person name="Ortiz P.A."/>
            <person name="Costa-Martins A.G."/>
            <person name="Teixeira M.M."/>
            <person name="Buck G.A."/>
        </authorList>
    </citation>
    <scope>NUCLEOTIDE SEQUENCE [LARGE SCALE GENOMIC DNA]</scope>
    <source>
        <strain evidence="5 6">025E</strain>
    </source>
</reference>
<dbReference type="Pfam" id="PF09149">
    <property type="entry name" value="DUF1935"/>
    <property type="match status" value="1"/>
</dbReference>
<dbReference type="InterPro" id="IPR022684">
    <property type="entry name" value="Calpain_cysteine_protease"/>
</dbReference>
<evidence type="ECO:0000256" key="2">
    <source>
        <dbReference type="PROSITE-ProRule" id="PRU00239"/>
    </source>
</evidence>
<dbReference type="GeneID" id="40317479"/>
<evidence type="ECO:0000313" key="5">
    <source>
        <dbReference type="EMBL" id="RNF20123.1"/>
    </source>
</evidence>
<evidence type="ECO:0000259" key="4">
    <source>
        <dbReference type="PROSITE" id="PS50203"/>
    </source>
</evidence>
<dbReference type="Proteomes" id="UP000284403">
    <property type="component" value="Unassembled WGS sequence"/>
</dbReference>
<evidence type="ECO:0000313" key="6">
    <source>
        <dbReference type="Proteomes" id="UP000284403"/>
    </source>
</evidence>
<feature type="region of interest" description="Disordered" evidence="3">
    <location>
        <begin position="695"/>
        <end position="730"/>
    </location>
</feature>
<dbReference type="AlphaFoldDB" id="A0A422PQV5"/>
<proteinExistence type="predicted"/>
<dbReference type="SUPFAM" id="SSF54001">
    <property type="entry name" value="Cysteine proteinases"/>
    <property type="match status" value="1"/>
</dbReference>
<feature type="compositionally biased region" description="Polar residues" evidence="3">
    <location>
        <begin position="1"/>
        <end position="10"/>
    </location>
</feature>
<comment type="caution">
    <text evidence="5">The sequence shown here is derived from an EMBL/GenBank/DDBJ whole genome shotgun (WGS) entry which is preliminary data.</text>
</comment>
<dbReference type="InterPro" id="IPR001300">
    <property type="entry name" value="Peptidase_C2_calpain_cat"/>
</dbReference>
<sequence>MGCGASTAQKLSRPAHDRRNTFERKEGKKKAGDKAADEFEEQTMKPLPQKTEFEKKFKCGAPSVVSEDITPCFDHGLLYRIAKDDVWLFYNDTRNYEMHVEFTFGRTSLIRALGNTKVKQVEESGEYVAEAVVYPTETVAYVKGSIAGFKSKIKALPLSEEYLQERVRLYNRLIEPEMNRVREFAEDSSTDDAILAECIRQTMPFIDIHFPPNQGSITRGSERPMKTVMWARPHMYLPDGYSSLVRLFRNKISPMRVDLGELGDSWLVCAIAALAECPDMVRNMFRHPRKPELTADERALGAYRVTFNKNGWWRNVVVDDYLPVLGGRAKYARSLDDPCEMWVSILEKAYAKVHGSYANIVVGDPLLALQDLSGYPTTRYDESFASDIETGDTELLERLDRYSRSGYYIGLITPVRDAENEEKESLYKEAGLMMGHMYTVTAVRRFVEEKIYLLCIRNPWAAGVEWNGEWNAKDPKWAEHPRIAEVCAPATPEPGTFWMSWSDAQRYFNGCGVAFLRSMGVDYRIRGDFVHGVPQFCVQLTVRKAASFGCMLSQQDHRGTAKAREEYPPIMLTLSSGRGSLDTMQVECNTNLDFDNPTNQFTFMQSRDVGMLCSLTPECSPYLLVPRVMSEEAAVPYVLSLFFDGKLGGDVKAELLALPADCQAFANFPSFSGKGTPVTTKFQVRCPGAGYPQKFMNKELTESTNVPKEKKRRGRAPTARPSDGGNAVRS</sequence>
<accession>A0A422PQV5</accession>
<dbReference type="EMBL" id="MKKU01000187">
    <property type="protein sequence ID" value="RNF20123.1"/>
    <property type="molecule type" value="Genomic_DNA"/>
</dbReference>
<feature type="active site" evidence="1">
    <location>
        <position position="436"/>
    </location>
</feature>
<feature type="compositionally biased region" description="Basic and acidic residues" evidence="3">
    <location>
        <begin position="14"/>
        <end position="37"/>
    </location>
</feature>
<evidence type="ECO:0000256" key="3">
    <source>
        <dbReference type="SAM" id="MobiDB-lite"/>
    </source>
</evidence>
<dbReference type="InterPro" id="IPR036310">
    <property type="entry name" value="Smp-1-like_sf"/>
</dbReference>
<comment type="caution">
    <text evidence="2">Lacks conserved residue(s) required for the propagation of feature annotation.</text>
</comment>
<dbReference type="InterPro" id="IPR038765">
    <property type="entry name" value="Papain-like_cys_pep_sf"/>
</dbReference>
<name>A0A422PQV5_9TRYP</name>
<dbReference type="SMART" id="SM00230">
    <property type="entry name" value="CysPc"/>
    <property type="match status" value="1"/>
</dbReference>
<dbReference type="CDD" id="cd00044">
    <property type="entry name" value="CysPc"/>
    <property type="match status" value="1"/>
</dbReference>
<dbReference type="PRINTS" id="PR00704">
    <property type="entry name" value="CALPAIN"/>
</dbReference>
<dbReference type="Pfam" id="PF00648">
    <property type="entry name" value="Peptidase_C2"/>
    <property type="match status" value="1"/>
</dbReference>
<dbReference type="InterPro" id="IPR015232">
    <property type="entry name" value="DUF1935"/>
</dbReference>
<feature type="active site" evidence="1">
    <location>
        <position position="458"/>
    </location>
</feature>
<dbReference type="PROSITE" id="PS50203">
    <property type="entry name" value="CALPAIN_CAT"/>
    <property type="match status" value="1"/>
</dbReference>
<keyword evidence="6" id="KW-1185">Reference proteome</keyword>
<gene>
    <name evidence="5" type="ORF">Tco025E_03868</name>
</gene>
<dbReference type="Gene3D" id="3.90.70.10">
    <property type="entry name" value="Cysteine proteinases"/>
    <property type="match status" value="1"/>
</dbReference>
<dbReference type="SUPFAM" id="SSF101601">
    <property type="entry name" value="Smp-1-like"/>
    <property type="match status" value="1"/>
</dbReference>
<protein>
    <submittedName>
        <fullName evidence="5">Calpain</fullName>
    </submittedName>
</protein>
<feature type="region of interest" description="Disordered" evidence="3">
    <location>
        <begin position="1"/>
        <end position="45"/>
    </location>
</feature>
<organism evidence="5 6">
    <name type="scientific">Trypanosoma conorhini</name>
    <dbReference type="NCBI Taxonomy" id="83891"/>
    <lineage>
        <taxon>Eukaryota</taxon>
        <taxon>Discoba</taxon>
        <taxon>Euglenozoa</taxon>
        <taxon>Kinetoplastea</taxon>
        <taxon>Metakinetoplastina</taxon>
        <taxon>Trypanosomatida</taxon>
        <taxon>Trypanosomatidae</taxon>
        <taxon>Trypanosoma</taxon>
    </lineage>
</organism>
<dbReference type="Gene3D" id="2.60.40.1180">
    <property type="entry name" value="Golgi alpha-mannosidase II"/>
    <property type="match status" value="1"/>
</dbReference>
<dbReference type="RefSeq" id="XP_029229087.1">
    <property type="nucleotide sequence ID" value="XM_029370785.1"/>
</dbReference>
<dbReference type="InterPro" id="IPR013780">
    <property type="entry name" value="Glyco_hydro_b"/>
</dbReference>